<name>A0A2T2N9Q6_CORCC</name>
<dbReference type="Gene3D" id="1.10.287.2720">
    <property type="match status" value="1"/>
</dbReference>
<evidence type="ECO:0000313" key="4">
    <source>
        <dbReference type="EMBL" id="PSN62143.1"/>
    </source>
</evidence>
<dbReference type="SUPFAM" id="SSF144000">
    <property type="entry name" value="Oxysterol-binding protein-like"/>
    <property type="match status" value="1"/>
</dbReference>
<dbReference type="PANTHER" id="PTHR10972:SF92">
    <property type="entry name" value="OXYSTEROL BINDING PROTEIN"/>
    <property type="match status" value="1"/>
</dbReference>
<protein>
    <submittedName>
        <fullName evidence="4">Oxysterol-binding protein</fullName>
    </submittedName>
</protein>
<feature type="compositionally biased region" description="Basic and acidic residues" evidence="3">
    <location>
        <begin position="443"/>
        <end position="459"/>
    </location>
</feature>
<dbReference type="InterPro" id="IPR018494">
    <property type="entry name" value="Oxysterol-bd_CS"/>
</dbReference>
<dbReference type="Gene3D" id="3.30.70.3490">
    <property type="match status" value="1"/>
</dbReference>
<sequence>MAPDNAIANNRSLLKEFLASIATIQGDLSNITAPPFVLAEHSTVELPQYWADHPSLFVAPALETEPEKRALLVLKWFLGSLRNQQYAGRKEEDGVKKPLNAFLGELFLGKWEDEELGETRLVSEQVSHHPPVTACYLWNDKFGIRAEGFTQQEITFSGSVSIKQKGYAILHIDKYEEDYLIPVPNVKVKGILSGTPYPELSGTYSIISSTGFVAEIKFEGKGLLIGGTKNGFEAKVFRSETPDEVFYTAKGQWNGSFTIHDSRSGQEVEHFDINAQQSLPIHVGDISAQDPWESRKAWSGVREALQRGDMKGTSDAKSVVEQAQRKMRKDEQARGEEWQRVFFQRVSEDALFQKLSAEHRESFTIDAAGGIWKVDTDAIRNAQKPYHDALLPAGQVAETASGTSKLGHDKNGTNGSAEAHDGVGNMSPKRDEVDQGDEGTSSEAEKEKLEKMRIEEILRQKYSSSSHRR</sequence>
<dbReference type="Pfam" id="PF01237">
    <property type="entry name" value="Oxysterol_BP"/>
    <property type="match status" value="1"/>
</dbReference>
<comment type="similarity">
    <text evidence="1 2">Belongs to the OSBP family.</text>
</comment>
<evidence type="ECO:0000313" key="5">
    <source>
        <dbReference type="Proteomes" id="UP000240883"/>
    </source>
</evidence>
<dbReference type="OrthoDB" id="14833at2759"/>
<evidence type="ECO:0000256" key="1">
    <source>
        <dbReference type="ARBA" id="ARBA00008842"/>
    </source>
</evidence>
<reference evidence="4 5" key="1">
    <citation type="journal article" date="2018" name="Front. Microbiol.">
        <title>Genome-Wide Analysis of Corynespora cassiicola Leaf Fall Disease Putative Effectors.</title>
        <authorList>
            <person name="Lopez D."/>
            <person name="Ribeiro S."/>
            <person name="Label P."/>
            <person name="Fumanal B."/>
            <person name="Venisse J.S."/>
            <person name="Kohler A."/>
            <person name="de Oliveira R.R."/>
            <person name="Labutti K."/>
            <person name="Lipzen A."/>
            <person name="Lail K."/>
            <person name="Bauer D."/>
            <person name="Ohm R.A."/>
            <person name="Barry K.W."/>
            <person name="Spatafora J."/>
            <person name="Grigoriev I.V."/>
            <person name="Martin F.M."/>
            <person name="Pujade-Renaud V."/>
        </authorList>
    </citation>
    <scope>NUCLEOTIDE SEQUENCE [LARGE SCALE GENOMIC DNA]</scope>
    <source>
        <strain evidence="4 5">Philippines</strain>
    </source>
</reference>
<gene>
    <name evidence="4" type="ORF">BS50DRAFT_577993</name>
</gene>
<feature type="region of interest" description="Disordered" evidence="3">
    <location>
        <begin position="398"/>
        <end position="469"/>
    </location>
</feature>
<dbReference type="AlphaFoldDB" id="A0A2T2N9Q6"/>
<keyword evidence="5" id="KW-1185">Reference proteome</keyword>
<dbReference type="Proteomes" id="UP000240883">
    <property type="component" value="Unassembled WGS sequence"/>
</dbReference>
<dbReference type="InterPro" id="IPR000648">
    <property type="entry name" value="Oxysterol-bd"/>
</dbReference>
<dbReference type="Gene3D" id="2.40.160.120">
    <property type="match status" value="1"/>
</dbReference>
<dbReference type="PROSITE" id="PS01013">
    <property type="entry name" value="OSBP"/>
    <property type="match status" value="1"/>
</dbReference>
<organism evidence="4 5">
    <name type="scientific">Corynespora cassiicola Philippines</name>
    <dbReference type="NCBI Taxonomy" id="1448308"/>
    <lineage>
        <taxon>Eukaryota</taxon>
        <taxon>Fungi</taxon>
        <taxon>Dikarya</taxon>
        <taxon>Ascomycota</taxon>
        <taxon>Pezizomycotina</taxon>
        <taxon>Dothideomycetes</taxon>
        <taxon>Pleosporomycetidae</taxon>
        <taxon>Pleosporales</taxon>
        <taxon>Corynesporascaceae</taxon>
        <taxon>Corynespora</taxon>
    </lineage>
</organism>
<evidence type="ECO:0000256" key="2">
    <source>
        <dbReference type="RuleBase" id="RU003844"/>
    </source>
</evidence>
<evidence type="ECO:0000256" key="3">
    <source>
        <dbReference type="SAM" id="MobiDB-lite"/>
    </source>
</evidence>
<proteinExistence type="inferred from homology"/>
<dbReference type="GO" id="GO:0008142">
    <property type="term" value="F:oxysterol binding"/>
    <property type="evidence" value="ECO:0007669"/>
    <property type="project" value="TreeGrafter"/>
</dbReference>
<dbReference type="EMBL" id="KZ678142">
    <property type="protein sequence ID" value="PSN62143.1"/>
    <property type="molecule type" value="Genomic_DNA"/>
</dbReference>
<accession>A0A2T2N9Q6</accession>
<dbReference type="InterPro" id="IPR037239">
    <property type="entry name" value="OSBP_sf"/>
</dbReference>
<dbReference type="GO" id="GO:0005829">
    <property type="term" value="C:cytosol"/>
    <property type="evidence" value="ECO:0007669"/>
    <property type="project" value="TreeGrafter"/>
</dbReference>
<dbReference type="FunFam" id="2.40.160.120:FF:000010">
    <property type="entry name" value="Oxysterol-binding protein homolog 4"/>
    <property type="match status" value="1"/>
</dbReference>
<dbReference type="PANTHER" id="PTHR10972">
    <property type="entry name" value="OXYSTEROL-BINDING PROTEIN-RELATED"/>
    <property type="match status" value="1"/>
</dbReference>
<dbReference type="GO" id="GO:0016020">
    <property type="term" value="C:membrane"/>
    <property type="evidence" value="ECO:0007669"/>
    <property type="project" value="TreeGrafter"/>
</dbReference>
<dbReference type="GO" id="GO:0120009">
    <property type="term" value="P:intermembrane lipid transfer"/>
    <property type="evidence" value="ECO:0007669"/>
    <property type="project" value="UniProtKB-ARBA"/>
</dbReference>
<dbReference type="STRING" id="1448308.A0A2T2N9Q6"/>